<dbReference type="Pfam" id="PF12366">
    <property type="entry name" value="Casc1_C"/>
    <property type="match status" value="1"/>
</dbReference>
<protein>
    <recommendedName>
        <fullName evidence="7">Axonemal 84 kDa protein</fullName>
    </recommendedName>
</protein>
<feature type="region of interest" description="Disordered" evidence="2">
    <location>
        <begin position="1"/>
        <end position="44"/>
    </location>
</feature>
<keyword evidence="6" id="KW-1185">Reference proteome</keyword>
<name>A0ABD2MVJ4_9CUCU</name>
<evidence type="ECO:0000313" key="5">
    <source>
        <dbReference type="EMBL" id="KAL3270510.1"/>
    </source>
</evidence>
<feature type="compositionally biased region" description="Basic residues" evidence="2">
    <location>
        <begin position="14"/>
        <end position="23"/>
    </location>
</feature>
<evidence type="ECO:0000313" key="6">
    <source>
        <dbReference type="Proteomes" id="UP001516400"/>
    </source>
</evidence>
<feature type="region of interest" description="Disordered" evidence="2">
    <location>
        <begin position="216"/>
        <end position="243"/>
    </location>
</feature>
<feature type="compositionally biased region" description="Basic and acidic residues" evidence="2">
    <location>
        <begin position="1"/>
        <end position="10"/>
    </location>
</feature>
<sequence>MVEKKLEKSTTKAKGNRNVKKNKSPQELKRENTGKSNVSSFLSLGSTESLKDNSMIRIFEYDSSEPINNRNAAIPTSGAALLQWTKDNMSFESVTSGEEESLSEEEQVQISFIETKKSDKKRKTVVALRQKVKRTDSRKSKIAQFIEKRSDDKIEDMHVQGPFEDDVMFQWRMKKEEEKRFTKRKAKSEVTFVEPSDPDLLKQESSQIITKKFKLGEKRSRKSTMAMKKEAERKAEEERAAQKRRDDIFQKALMKQQQEKEEEVLRKERNAITLAKIRSIEKERLDKVVEEQKKREWNHYLACQRVPWVTRCDQIFGYTEKSKAALEKTTLEEVTEICGVIMELLKQLDELLFYTSPNETEKIDKFKWSKELLRKTQQEILNETIYKILSDYRKNLEIDNLEFGEFFFKSDYFTIFNWLKLDWPISMPNPRNPPPPNVEINFSKFDLNIIFPLSLTGQRKIVQCVHYQYDHISDSCSSFKAPPVPDYRKRDLIESYEYDSLVKRKYLYESSLRAEHLKNVELHKNKHGDTKYQKQFELPVVPLDENIPDVPLQDLEPTPSEYLDLADDLKYERSLKDMQLHINDDHINLREYYVIGGIYQIYLVYHPPQPQPLIKFNMTVNTVKPPRKFEHVPFYAKFVPPTAPWQSLEPQKSTSSTTRSFKSIRSRRLTAKYASKSDAKKGNIFDPNEIQKYKDAQERWAREVEREKEKMVFIGFQLPQDVIFLERPNVCLWNEKDKCWTSSDIYDTDYEIQSRKITFRTSRFGIFGLVVRKHLNFPYKSWDIRPNRDDSISVTLNGPKVTIILRISENKIQIENFEYRLSNYLVGKGLQKLVSKEFNLARLIETLRLSGLDIFPEHDVNCYYFATVEKHWSMSYITYYSMARMAIRYNFCSSKWNMETGRRSIVVQMREYNPKETTSILNPFSLIHVTPLKCEPLLCSDEDAFFSDAAPAATKFQPNLYYLLKSTSTVTNRAKINMFSNTTVHTLAQFLVHTRVFSFS</sequence>
<dbReference type="Pfam" id="PF15927">
    <property type="entry name" value="Casc1_N"/>
    <property type="match status" value="1"/>
</dbReference>
<proteinExistence type="inferred from homology"/>
<dbReference type="PANTHER" id="PTHR20929:SF11">
    <property type="entry name" value="DYNEIN AXONEMAL INTERMEDIATE CHAIN 7"/>
    <property type="match status" value="1"/>
</dbReference>
<evidence type="ECO:0000256" key="1">
    <source>
        <dbReference type="ARBA" id="ARBA00024332"/>
    </source>
</evidence>
<evidence type="ECO:0000259" key="4">
    <source>
        <dbReference type="Pfam" id="PF15927"/>
    </source>
</evidence>
<gene>
    <name evidence="5" type="ORF">HHI36_021050</name>
</gene>
<feature type="domain" description="IC97/Casc1 N-terminal" evidence="4">
    <location>
        <begin position="231"/>
        <end position="428"/>
    </location>
</feature>
<evidence type="ECO:0000259" key="3">
    <source>
        <dbReference type="Pfam" id="PF12366"/>
    </source>
</evidence>
<dbReference type="AlphaFoldDB" id="A0ABD2MVJ4"/>
<dbReference type="InterPro" id="IPR031826">
    <property type="entry name" value="IC97/Casc1_N"/>
</dbReference>
<reference evidence="5 6" key="1">
    <citation type="journal article" date="2021" name="BMC Biol.">
        <title>Horizontally acquired antibacterial genes associated with adaptive radiation of ladybird beetles.</title>
        <authorList>
            <person name="Li H.S."/>
            <person name="Tang X.F."/>
            <person name="Huang Y.H."/>
            <person name="Xu Z.Y."/>
            <person name="Chen M.L."/>
            <person name="Du X.Y."/>
            <person name="Qiu B.Y."/>
            <person name="Chen P.T."/>
            <person name="Zhang W."/>
            <person name="Slipinski A."/>
            <person name="Escalona H.E."/>
            <person name="Waterhouse R.M."/>
            <person name="Zwick A."/>
            <person name="Pang H."/>
        </authorList>
    </citation>
    <scope>NUCLEOTIDE SEQUENCE [LARGE SCALE GENOMIC DNA]</scope>
    <source>
        <strain evidence="5">SYSU2018</strain>
    </source>
</reference>
<dbReference type="PANTHER" id="PTHR20929">
    <property type="entry name" value="LUNG ADENOMA SUSCEPTIBILITY 1-RELATED"/>
    <property type="match status" value="1"/>
</dbReference>
<dbReference type="InterPro" id="IPR022110">
    <property type="entry name" value="CASC1_C"/>
</dbReference>
<feature type="compositionally biased region" description="Basic and acidic residues" evidence="2">
    <location>
        <begin position="24"/>
        <end position="33"/>
    </location>
</feature>
<feature type="compositionally biased region" description="Polar residues" evidence="2">
    <location>
        <begin position="34"/>
        <end position="44"/>
    </location>
</feature>
<feature type="domain" description="CASC1 C-terminal" evidence="3">
    <location>
        <begin position="738"/>
        <end position="917"/>
    </location>
</feature>
<feature type="compositionally biased region" description="Basic and acidic residues" evidence="2">
    <location>
        <begin position="227"/>
        <end position="243"/>
    </location>
</feature>
<dbReference type="InterPro" id="IPR023247">
    <property type="entry name" value="IC97/Dnai7-like"/>
</dbReference>
<organism evidence="5 6">
    <name type="scientific">Cryptolaemus montrouzieri</name>
    <dbReference type="NCBI Taxonomy" id="559131"/>
    <lineage>
        <taxon>Eukaryota</taxon>
        <taxon>Metazoa</taxon>
        <taxon>Ecdysozoa</taxon>
        <taxon>Arthropoda</taxon>
        <taxon>Hexapoda</taxon>
        <taxon>Insecta</taxon>
        <taxon>Pterygota</taxon>
        <taxon>Neoptera</taxon>
        <taxon>Endopterygota</taxon>
        <taxon>Coleoptera</taxon>
        <taxon>Polyphaga</taxon>
        <taxon>Cucujiformia</taxon>
        <taxon>Coccinelloidea</taxon>
        <taxon>Coccinellidae</taxon>
        <taxon>Scymninae</taxon>
        <taxon>Scymnini</taxon>
        <taxon>Cryptolaemus</taxon>
    </lineage>
</organism>
<comment type="similarity">
    <text evidence="1">Belongs to the DNAI7 family.</text>
</comment>
<dbReference type="EMBL" id="JABFTP020000042">
    <property type="protein sequence ID" value="KAL3270510.1"/>
    <property type="molecule type" value="Genomic_DNA"/>
</dbReference>
<comment type="caution">
    <text evidence="5">The sequence shown here is derived from an EMBL/GenBank/DDBJ whole genome shotgun (WGS) entry which is preliminary data.</text>
</comment>
<dbReference type="Proteomes" id="UP001516400">
    <property type="component" value="Unassembled WGS sequence"/>
</dbReference>
<evidence type="ECO:0008006" key="7">
    <source>
        <dbReference type="Google" id="ProtNLM"/>
    </source>
</evidence>
<accession>A0ABD2MVJ4</accession>
<evidence type="ECO:0000256" key="2">
    <source>
        <dbReference type="SAM" id="MobiDB-lite"/>
    </source>
</evidence>